<dbReference type="PANTHER" id="PTHR13391">
    <property type="entry name" value="MITOCHONDRIAL DISTRIBUTION REGULATOR MISATO"/>
    <property type="match status" value="1"/>
</dbReference>
<comment type="function">
    <text evidence="1">Involved in the partitioning of the mitochondrial organelle and mitochondrial DNA (mtDNA) inheritance.</text>
</comment>
<dbReference type="InParanoid" id="A0A0C3EBG7"/>
<reference evidence="8" key="2">
    <citation type="submission" date="2015-01" db="EMBL/GenBank/DDBJ databases">
        <title>Evolutionary Origins and Diversification of the Mycorrhizal Mutualists.</title>
        <authorList>
            <consortium name="DOE Joint Genome Institute"/>
            <consortium name="Mycorrhizal Genomics Consortium"/>
            <person name="Kohler A."/>
            <person name="Kuo A."/>
            <person name="Nagy L.G."/>
            <person name="Floudas D."/>
            <person name="Copeland A."/>
            <person name="Barry K.W."/>
            <person name="Cichocki N."/>
            <person name="Veneault-Fourrey C."/>
            <person name="LaButti K."/>
            <person name="Lindquist E.A."/>
            <person name="Lipzen A."/>
            <person name="Lundell T."/>
            <person name="Morin E."/>
            <person name="Murat C."/>
            <person name="Riley R."/>
            <person name="Ohm R."/>
            <person name="Sun H."/>
            <person name="Tunlid A."/>
            <person name="Henrissat B."/>
            <person name="Grigoriev I.V."/>
            <person name="Hibbett D.S."/>
            <person name="Martin F."/>
        </authorList>
    </citation>
    <scope>NUCLEOTIDE SEQUENCE [LARGE SCALE GENOMIC DNA]</scope>
    <source>
        <strain evidence="8">Foug A</strain>
    </source>
</reference>
<dbReference type="InterPro" id="IPR013838">
    <property type="entry name" value="Beta-tubulin_BS"/>
</dbReference>
<dbReference type="InterPro" id="IPR029209">
    <property type="entry name" value="DML1/Misato_tubulin"/>
</dbReference>
<keyword evidence="8" id="KW-1185">Reference proteome</keyword>
<evidence type="ECO:0000313" key="7">
    <source>
        <dbReference type="EMBL" id="KIM70065.1"/>
    </source>
</evidence>
<accession>A0A0C3EBG7</accession>
<dbReference type="HOGENOM" id="CLU_022511_2_0_1"/>
<dbReference type="GO" id="GO:0007005">
    <property type="term" value="P:mitochondrion organization"/>
    <property type="evidence" value="ECO:0007669"/>
    <property type="project" value="InterPro"/>
</dbReference>
<dbReference type="Gene3D" id="3.40.50.1440">
    <property type="entry name" value="Tubulin/FtsZ, GTPase domain"/>
    <property type="match status" value="1"/>
</dbReference>
<sequence length="498" mass="56963">MREILYIQAGPVSNYTGTHYWNTQESYFTYDESDVPLTDHSISFKEGQDLHRNPTLCPRALIFDYKSNFGSLAKDKNIEEEFHPIPSWQGTVQRQEQERIRQSEYHALLETEVDSNAMDHDQFHETKVRYWSDYSRVFFDPKSIQPVPDALGIVEGDWMTNHELFRRYDGNTELMEGPLRLLIEECDNFQGVQMMYDTTTFGGFSHALLRSFRDEYRKATVMVFSVLSDIVPSNAEMGYVPHTRKIVNDALCLQGLYELCDLTIPILAPSHWRQPSVISNFTIDRRNLYRSSAVLSAVVESATLPLRLRGGLDDLQSYTAHLNWRKSSPFAQLSGNLFPGSIATGDEIQAALQFSLYSEENCVPYARRDVLRGFEKDDWRAYESFVETTGLQHPLLMSHNTPAYPIPTSFPSIFSVSRPRSIKLFSSITTSPSLVEPLSQYVTFVEDTARKRDAALTAMGLEYDDVRELASTLWEIADGYGGDAEDRQENEMELGEDE</sequence>
<evidence type="ECO:0008006" key="9">
    <source>
        <dbReference type="Google" id="ProtNLM"/>
    </source>
</evidence>
<dbReference type="Pfam" id="PF14881">
    <property type="entry name" value="Tubulin_3"/>
    <property type="match status" value="1"/>
</dbReference>
<dbReference type="PANTHER" id="PTHR13391:SF0">
    <property type="entry name" value="PROTEIN MISATO HOMOLOG 1"/>
    <property type="match status" value="1"/>
</dbReference>
<gene>
    <name evidence="7" type="ORF">SCLCIDRAFT_502924</name>
</gene>
<protein>
    <recommendedName>
        <fullName evidence="9">Tubulin nucleotide-binding domain-like protein</fullName>
    </recommendedName>
</protein>
<evidence type="ECO:0000256" key="1">
    <source>
        <dbReference type="ARBA" id="ARBA00003757"/>
    </source>
</evidence>
<evidence type="ECO:0000256" key="4">
    <source>
        <dbReference type="ARBA" id="ARBA00023128"/>
    </source>
</evidence>
<dbReference type="FunCoup" id="A0A0C3EBG7">
    <property type="interactions" value="207"/>
</dbReference>
<feature type="domain" description="DML1/Misato tubulin" evidence="6">
    <location>
        <begin position="124"/>
        <end position="308"/>
    </location>
</feature>
<dbReference type="InterPro" id="IPR019605">
    <property type="entry name" value="Misato_II_tubulin-like"/>
</dbReference>
<evidence type="ECO:0000259" key="5">
    <source>
        <dbReference type="Pfam" id="PF10644"/>
    </source>
</evidence>
<dbReference type="STRING" id="1036808.A0A0C3EBG7"/>
<dbReference type="SUPFAM" id="SSF52490">
    <property type="entry name" value="Tubulin nucleotide-binding domain-like"/>
    <property type="match status" value="1"/>
</dbReference>
<dbReference type="AlphaFoldDB" id="A0A0C3EBG7"/>
<comment type="similarity">
    <text evidence="3">Belongs to the misato family.</text>
</comment>
<dbReference type="InterPro" id="IPR036525">
    <property type="entry name" value="Tubulin/FtsZ_GTPase_sf"/>
</dbReference>
<keyword evidence="4" id="KW-0496">Mitochondrion</keyword>
<evidence type="ECO:0000256" key="2">
    <source>
        <dbReference type="ARBA" id="ARBA00004173"/>
    </source>
</evidence>
<dbReference type="OrthoDB" id="271881at2759"/>
<evidence type="ECO:0000256" key="3">
    <source>
        <dbReference type="ARBA" id="ARBA00008507"/>
    </source>
</evidence>
<proteinExistence type="inferred from homology"/>
<name>A0A0C3EBG7_9AGAM</name>
<dbReference type="InterPro" id="IPR049942">
    <property type="entry name" value="DML1/Misato"/>
</dbReference>
<reference evidence="7 8" key="1">
    <citation type="submission" date="2014-04" db="EMBL/GenBank/DDBJ databases">
        <authorList>
            <consortium name="DOE Joint Genome Institute"/>
            <person name="Kuo A."/>
            <person name="Kohler A."/>
            <person name="Nagy L.G."/>
            <person name="Floudas D."/>
            <person name="Copeland A."/>
            <person name="Barry K.W."/>
            <person name="Cichocki N."/>
            <person name="Veneault-Fourrey C."/>
            <person name="LaButti K."/>
            <person name="Lindquist E.A."/>
            <person name="Lipzen A."/>
            <person name="Lundell T."/>
            <person name="Morin E."/>
            <person name="Murat C."/>
            <person name="Sun H."/>
            <person name="Tunlid A."/>
            <person name="Henrissat B."/>
            <person name="Grigoriev I.V."/>
            <person name="Hibbett D.S."/>
            <person name="Martin F."/>
            <person name="Nordberg H.P."/>
            <person name="Cantor M.N."/>
            <person name="Hua S.X."/>
        </authorList>
    </citation>
    <scope>NUCLEOTIDE SEQUENCE [LARGE SCALE GENOMIC DNA]</scope>
    <source>
        <strain evidence="7 8">Foug A</strain>
    </source>
</reference>
<dbReference type="Pfam" id="PF10644">
    <property type="entry name" value="Misat_Tub_SegII"/>
    <property type="match status" value="1"/>
</dbReference>
<dbReference type="GO" id="GO:0005739">
    <property type="term" value="C:mitochondrion"/>
    <property type="evidence" value="ECO:0007669"/>
    <property type="project" value="UniProtKB-SubCell"/>
</dbReference>
<evidence type="ECO:0000259" key="6">
    <source>
        <dbReference type="Pfam" id="PF14881"/>
    </source>
</evidence>
<feature type="domain" description="Misato Segment II tubulin-like" evidence="5">
    <location>
        <begin position="2"/>
        <end position="110"/>
    </location>
</feature>
<organism evidence="7 8">
    <name type="scientific">Scleroderma citrinum Foug A</name>
    <dbReference type="NCBI Taxonomy" id="1036808"/>
    <lineage>
        <taxon>Eukaryota</taxon>
        <taxon>Fungi</taxon>
        <taxon>Dikarya</taxon>
        <taxon>Basidiomycota</taxon>
        <taxon>Agaricomycotina</taxon>
        <taxon>Agaricomycetes</taxon>
        <taxon>Agaricomycetidae</taxon>
        <taxon>Boletales</taxon>
        <taxon>Sclerodermatineae</taxon>
        <taxon>Sclerodermataceae</taxon>
        <taxon>Scleroderma</taxon>
    </lineage>
</organism>
<dbReference type="EMBL" id="KN822005">
    <property type="protein sequence ID" value="KIM70065.1"/>
    <property type="molecule type" value="Genomic_DNA"/>
</dbReference>
<dbReference type="Proteomes" id="UP000053989">
    <property type="component" value="Unassembled WGS sequence"/>
</dbReference>
<evidence type="ECO:0000313" key="8">
    <source>
        <dbReference type="Proteomes" id="UP000053989"/>
    </source>
</evidence>
<comment type="subcellular location">
    <subcellularLocation>
        <location evidence="2">Mitochondrion</location>
    </subcellularLocation>
</comment>
<dbReference type="PROSITE" id="PS00228">
    <property type="entry name" value="TUBULIN_B_AUTOREG"/>
    <property type="match status" value="1"/>
</dbReference>